<evidence type="ECO:0000313" key="2">
    <source>
        <dbReference type="Proteomes" id="UP000190951"/>
    </source>
</evidence>
<dbReference type="PROSITE" id="PS50943">
    <property type="entry name" value="HTH_CROC1"/>
    <property type="match status" value="1"/>
</dbReference>
<protein>
    <submittedName>
        <fullName evidence="1">Uncharacterized protein</fullName>
    </submittedName>
</protein>
<dbReference type="AlphaFoldDB" id="A0A1S8LFZ5"/>
<dbReference type="SUPFAM" id="SSF47413">
    <property type="entry name" value="lambda repressor-like DNA-binding domains"/>
    <property type="match status" value="1"/>
</dbReference>
<keyword evidence="2" id="KW-1185">Reference proteome</keyword>
<name>A0A1S8LFZ5_9CLOT</name>
<dbReference type="KEGG" id="crw:CROST_000570"/>
<reference evidence="1 2" key="1">
    <citation type="submission" date="2022-04" db="EMBL/GenBank/DDBJ databases">
        <title>Genome sequence of C. roseum typestrain.</title>
        <authorList>
            <person name="Poehlein A."/>
            <person name="Schoch T."/>
            <person name="Duerre P."/>
            <person name="Daniel R."/>
        </authorList>
    </citation>
    <scope>NUCLEOTIDE SEQUENCE [LARGE SCALE GENOMIC DNA]</scope>
    <source>
        <strain evidence="1 2">DSM 7320</strain>
    </source>
</reference>
<sequence>MGEKRALTPLGIACKKMMVEKSMSQTELAKRVGTSTKYLDLIFHGERTGKKYISRIVKELGIKLESIGKIII</sequence>
<organism evidence="1 2">
    <name type="scientific">Clostridium felsineum</name>
    <dbReference type="NCBI Taxonomy" id="36839"/>
    <lineage>
        <taxon>Bacteria</taxon>
        <taxon>Bacillati</taxon>
        <taxon>Bacillota</taxon>
        <taxon>Clostridia</taxon>
        <taxon>Eubacteriales</taxon>
        <taxon>Clostridiaceae</taxon>
        <taxon>Clostridium</taxon>
    </lineage>
</organism>
<dbReference type="Proteomes" id="UP000190951">
    <property type="component" value="Chromosome"/>
</dbReference>
<gene>
    <name evidence="1" type="ORF">CROST_000570</name>
</gene>
<proteinExistence type="predicted"/>
<dbReference type="EMBL" id="CP096983">
    <property type="protein sequence ID" value="URZ09386.1"/>
    <property type="molecule type" value="Genomic_DNA"/>
</dbReference>
<dbReference type="SMART" id="SM00530">
    <property type="entry name" value="HTH_XRE"/>
    <property type="match status" value="1"/>
</dbReference>
<dbReference type="Pfam" id="PF01381">
    <property type="entry name" value="HTH_3"/>
    <property type="match status" value="1"/>
</dbReference>
<dbReference type="RefSeq" id="WP_077836077.1">
    <property type="nucleotide sequence ID" value="NZ_CP096983.1"/>
</dbReference>
<dbReference type="CDD" id="cd00093">
    <property type="entry name" value="HTH_XRE"/>
    <property type="match status" value="1"/>
</dbReference>
<dbReference type="GO" id="GO:0003677">
    <property type="term" value="F:DNA binding"/>
    <property type="evidence" value="ECO:0007669"/>
    <property type="project" value="InterPro"/>
</dbReference>
<dbReference type="InterPro" id="IPR001387">
    <property type="entry name" value="Cro/C1-type_HTH"/>
</dbReference>
<dbReference type="Gene3D" id="1.10.260.40">
    <property type="entry name" value="lambda repressor-like DNA-binding domains"/>
    <property type="match status" value="1"/>
</dbReference>
<dbReference type="InterPro" id="IPR010982">
    <property type="entry name" value="Lambda_DNA-bd_dom_sf"/>
</dbReference>
<evidence type="ECO:0000313" key="1">
    <source>
        <dbReference type="EMBL" id="URZ09386.1"/>
    </source>
</evidence>
<accession>A0A1S8LFZ5</accession>